<feature type="domain" description="DUF1308" evidence="1">
    <location>
        <begin position="308"/>
        <end position="473"/>
    </location>
</feature>
<sequence>MTDCNTKKETAALSSAASDSNVQVEAAKNRCESVRDRIKTLPLSKINDSCKQTLIKLVDSELSFLSRLSLTPDFSGPISSNVGYIESVVYILQHPFVNGVSRVCKHVPLPSPHGKKCQPCSDGVHVDIVCTVDRSPVWFIVSDRNPKYISWLDTHRNKGLRRRVEKVLRVARTELALKPLSIVLFFSNGLDEVVAQKLRDEFGAFDFERKFSLDFNSYLEVDGDWVYVDARDKPSVFQINVEYTEKKVLSSDIARVDPFTASANLDLCEEQGGLFSIDAFCSLISTMRPALMDVVAAKPEAMLGENLINFDTTALVALVSGLSNGCAEKLLMETENEMRRRFKNNIEFVMAQVKSEIEYPIIEMLRSVISGKRGIICESVHSEFKELISMYGGPREKSRADQLLKRLLITPDNPSERLISLPTTRKIAMKNKIIFGTGDNWRAPTLTANMGFVRAILQTGMSLLTLEHRPCALIGD</sequence>
<reference evidence="2 3" key="1">
    <citation type="journal article" date="2019" name="Nat. Plants">
        <title>Stout camphor tree genome fills gaps in understanding of flowering plant genome evolution.</title>
        <authorList>
            <person name="Chaw S.M."/>
            <person name="Liu Y.C."/>
            <person name="Wu Y.W."/>
            <person name="Wang H.Y."/>
            <person name="Lin C.I."/>
            <person name="Wu C.S."/>
            <person name="Ke H.M."/>
            <person name="Chang L.Y."/>
            <person name="Hsu C.Y."/>
            <person name="Yang H.T."/>
            <person name="Sudianto E."/>
            <person name="Hsu M.H."/>
            <person name="Wu K.P."/>
            <person name="Wang L.N."/>
            <person name="Leebens-Mack J.H."/>
            <person name="Tsai I.J."/>
        </authorList>
    </citation>
    <scope>NUCLEOTIDE SEQUENCE [LARGE SCALE GENOMIC DNA]</scope>
    <source>
        <strain evidence="3">cv. Chaw 1501</strain>
        <tissue evidence="2">Young leaves</tissue>
    </source>
</reference>
<dbReference type="PANTHER" id="PTHR13379">
    <property type="entry name" value="UNCHARACTERIZED DUF1308"/>
    <property type="match status" value="1"/>
</dbReference>
<keyword evidence="3" id="KW-1185">Reference proteome</keyword>
<dbReference type="Proteomes" id="UP000283530">
    <property type="component" value="Unassembled WGS sequence"/>
</dbReference>
<comment type="caution">
    <text evidence="2">The sequence shown here is derived from an EMBL/GenBank/DDBJ whole genome shotgun (WGS) entry which is preliminary data.</text>
</comment>
<dbReference type="InterPro" id="IPR010733">
    <property type="entry name" value="DUF1308"/>
</dbReference>
<evidence type="ECO:0000313" key="2">
    <source>
        <dbReference type="EMBL" id="RWR92641.1"/>
    </source>
</evidence>
<organism evidence="2 3">
    <name type="scientific">Cinnamomum micranthum f. kanehirae</name>
    <dbReference type="NCBI Taxonomy" id="337451"/>
    <lineage>
        <taxon>Eukaryota</taxon>
        <taxon>Viridiplantae</taxon>
        <taxon>Streptophyta</taxon>
        <taxon>Embryophyta</taxon>
        <taxon>Tracheophyta</taxon>
        <taxon>Spermatophyta</taxon>
        <taxon>Magnoliopsida</taxon>
        <taxon>Magnoliidae</taxon>
        <taxon>Laurales</taxon>
        <taxon>Lauraceae</taxon>
        <taxon>Cinnamomum</taxon>
    </lineage>
</organism>
<name>A0A3S3NCX7_9MAGN</name>
<dbReference type="OrthoDB" id="441890at2759"/>
<dbReference type="Pfam" id="PF07000">
    <property type="entry name" value="DUF1308"/>
    <property type="match status" value="1"/>
</dbReference>
<dbReference type="PANTHER" id="PTHR13379:SF0">
    <property type="entry name" value="UPF0415 PROTEIN C7ORF25"/>
    <property type="match status" value="1"/>
</dbReference>
<dbReference type="AlphaFoldDB" id="A0A3S3NCX7"/>
<gene>
    <name evidence="2" type="ORF">CKAN_02185900</name>
</gene>
<accession>A0A3S3NCX7</accession>
<dbReference type="STRING" id="337451.A0A3S3NCX7"/>
<protein>
    <submittedName>
        <fullName evidence="2">UPF0415 protein C7orf25 isoform X1</fullName>
    </submittedName>
</protein>
<evidence type="ECO:0000259" key="1">
    <source>
        <dbReference type="Pfam" id="PF07000"/>
    </source>
</evidence>
<evidence type="ECO:0000313" key="3">
    <source>
        <dbReference type="Proteomes" id="UP000283530"/>
    </source>
</evidence>
<dbReference type="EMBL" id="QPKB01000009">
    <property type="protein sequence ID" value="RWR92641.1"/>
    <property type="molecule type" value="Genomic_DNA"/>
</dbReference>
<proteinExistence type="predicted"/>